<protein>
    <submittedName>
        <fullName evidence="1">Uncharacterized protein</fullName>
    </submittedName>
</protein>
<dbReference type="Proteomes" id="UP000677234">
    <property type="component" value="Chromosome"/>
</dbReference>
<name>A0A7T5EI00_9BACL</name>
<dbReference type="EMBL" id="CP073708">
    <property type="protein sequence ID" value="QUO40059.1"/>
    <property type="molecule type" value="Genomic_DNA"/>
</dbReference>
<dbReference type="EMBL" id="CP066308">
    <property type="protein sequence ID" value="QQE72981.1"/>
    <property type="molecule type" value="Genomic_DNA"/>
</dbReference>
<gene>
    <name evidence="1" type="ORF">JD108_13665</name>
    <name evidence="2" type="ORF">KDJ56_13610</name>
</gene>
<evidence type="ECO:0000313" key="3">
    <source>
        <dbReference type="Proteomes" id="UP000595847"/>
    </source>
</evidence>
<dbReference type="KEGG" id="bcop:JD108_13665"/>
<evidence type="ECO:0000313" key="2">
    <source>
        <dbReference type="EMBL" id="QUO40059.1"/>
    </source>
</evidence>
<reference evidence="1 3" key="1">
    <citation type="submission" date="2020-12" db="EMBL/GenBank/DDBJ databases">
        <title>strain FJAT-54423T represents a novel species of the genus Brevibacillus.</title>
        <authorList>
            <person name="Tang R."/>
        </authorList>
    </citation>
    <scope>NUCLEOTIDE SEQUENCE [LARGE SCALE GENOMIC DNA]</scope>
    <source>
        <strain evidence="1 3">FJAT-54423</strain>
    </source>
</reference>
<evidence type="ECO:0000313" key="4">
    <source>
        <dbReference type="Proteomes" id="UP000677234"/>
    </source>
</evidence>
<dbReference type="Proteomes" id="UP000595847">
    <property type="component" value="Chromosome"/>
</dbReference>
<reference evidence="2" key="2">
    <citation type="submission" date="2021-04" db="EMBL/GenBank/DDBJ databases">
        <title>Brevibacillus composti FJAT-54423, complete genome.</title>
        <authorList>
            <person name="Tang R."/>
        </authorList>
    </citation>
    <scope>NUCLEOTIDE SEQUENCE</scope>
    <source>
        <strain evidence="2">FJAT-54424</strain>
    </source>
</reference>
<proteinExistence type="predicted"/>
<dbReference type="AlphaFoldDB" id="A0A7T5EI00"/>
<organism evidence="1 3">
    <name type="scientific">Brevibacillus composti</name>
    <dbReference type="NCBI Taxonomy" id="2796470"/>
    <lineage>
        <taxon>Bacteria</taxon>
        <taxon>Bacillati</taxon>
        <taxon>Bacillota</taxon>
        <taxon>Bacilli</taxon>
        <taxon>Bacillales</taxon>
        <taxon>Paenibacillaceae</taxon>
        <taxon>Brevibacillus</taxon>
    </lineage>
</organism>
<dbReference type="RefSeq" id="WP_198826613.1">
    <property type="nucleotide sequence ID" value="NZ_CP066308.1"/>
</dbReference>
<sequence>MRTTFAEWLRVLVSEEVTAPFEKKIYVKNELEQFVPAHHEDLMTFPQM</sequence>
<accession>A0A7T5EI00</accession>
<keyword evidence="4" id="KW-1185">Reference proteome</keyword>
<evidence type="ECO:0000313" key="1">
    <source>
        <dbReference type="EMBL" id="QQE72981.1"/>
    </source>
</evidence>